<comment type="caution">
    <text evidence="2">The sequence shown here is derived from an EMBL/GenBank/DDBJ whole genome shotgun (WGS) entry which is preliminary data.</text>
</comment>
<feature type="chain" id="PRO_5032620584" description="DUF1311 domain-containing protein" evidence="1">
    <location>
        <begin position="20"/>
        <end position="108"/>
    </location>
</feature>
<accession>A0A841L7V0</accession>
<dbReference type="RefSeq" id="WP_184198660.1">
    <property type="nucleotide sequence ID" value="NZ_BMOX01000008.1"/>
</dbReference>
<sequence>MKRMISLAIGLLAASSALAQSTECLTFGNQTSCTTSGDELSAVAKAQAERDRQAAEDAVTERAAENRRAVMFNQVGALIAKGDCDGAKRLATFYNDRALSKATLRACP</sequence>
<reference evidence="2 3" key="1">
    <citation type="submission" date="2020-08" db="EMBL/GenBank/DDBJ databases">
        <title>Genomic Encyclopedia of Type Strains, Phase IV (KMG-IV): sequencing the most valuable type-strain genomes for metagenomic binning, comparative biology and taxonomic classification.</title>
        <authorList>
            <person name="Goeker M."/>
        </authorList>
    </citation>
    <scope>NUCLEOTIDE SEQUENCE [LARGE SCALE GENOMIC DNA]</scope>
    <source>
        <strain evidence="2 3">DSM 102189</strain>
    </source>
</reference>
<keyword evidence="3" id="KW-1185">Reference proteome</keyword>
<proteinExistence type="predicted"/>
<dbReference type="EMBL" id="JACIIV010000012">
    <property type="protein sequence ID" value="MBB6227661.1"/>
    <property type="molecule type" value="Genomic_DNA"/>
</dbReference>
<evidence type="ECO:0008006" key="4">
    <source>
        <dbReference type="Google" id="ProtNLM"/>
    </source>
</evidence>
<organism evidence="2 3">
    <name type="scientific">Polymorphobacter multimanifer</name>
    <dbReference type="NCBI Taxonomy" id="1070431"/>
    <lineage>
        <taxon>Bacteria</taxon>
        <taxon>Pseudomonadati</taxon>
        <taxon>Pseudomonadota</taxon>
        <taxon>Alphaproteobacteria</taxon>
        <taxon>Sphingomonadales</taxon>
        <taxon>Sphingosinicellaceae</taxon>
        <taxon>Polymorphobacter</taxon>
    </lineage>
</organism>
<name>A0A841L7V0_9SPHN</name>
<evidence type="ECO:0000313" key="2">
    <source>
        <dbReference type="EMBL" id="MBB6227661.1"/>
    </source>
</evidence>
<protein>
    <recommendedName>
        <fullName evidence="4">DUF1311 domain-containing protein</fullName>
    </recommendedName>
</protein>
<feature type="signal peptide" evidence="1">
    <location>
        <begin position="1"/>
        <end position="19"/>
    </location>
</feature>
<evidence type="ECO:0000313" key="3">
    <source>
        <dbReference type="Proteomes" id="UP000538147"/>
    </source>
</evidence>
<evidence type="ECO:0000256" key="1">
    <source>
        <dbReference type="SAM" id="SignalP"/>
    </source>
</evidence>
<dbReference type="Proteomes" id="UP000538147">
    <property type="component" value="Unassembled WGS sequence"/>
</dbReference>
<gene>
    <name evidence="2" type="ORF">FHS79_001840</name>
</gene>
<dbReference type="AlphaFoldDB" id="A0A841L7V0"/>
<keyword evidence="1" id="KW-0732">Signal</keyword>